<sequence>MTALTINEKDLSQSSLFQMTGSLFNPGRYKLVLHFKSLTARQGVRLLTLILLQANCMHTISPHHKKNSAPPLAVAVTSVSQLASYPTHDHLH</sequence>
<organism evidence="1 2">
    <name type="scientific">Batillaria attramentaria</name>
    <dbReference type="NCBI Taxonomy" id="370345"/>
    <lineage>
        <taxon>Eukaryota</taxon>
        <taxon>Metazoa</taxon>
        <taxon>Spiralia</taxon>
        <taxon>Lophotrochozoa</taxon>
        <taxon>Mollusca</taxon>
        <taxon>Gastropoda</taxon>
        <taxon>Caenogastropoda</taxon>
        <taxon>Sorbeoconcha</taxon>
        <taxon>Cerithioidea</taxon>
        <taxon>Batillariidae</taxon>
        <taxon>Batillaria</taxon>
    </lineage>
</organism>
<proteinExistence type="predicted"/>
<name>A0ABD0LYC8_9CAEN</name>
<comment type="caution">
    <text evidence="1">The sequence shown here is derived from an EMBL/GenBank/DDBJ whole genome shotgun (WGS) entry which is preliminary data.</text>
</comment>
<keyword evidence="2" id="KW-1185">Reference proteome</keyword>
<dbReference type="Proteomes" id="UP001519460">
    <property type="component" value="Unassembled WGS sequence"/>
</dbReference>
<dbReference type="AlphaFoldDB" id="A0ABD0LYC8"/>
<evidence type="ECO:0000313" key="1">
    <source>
        <dbReference type="EMBL" id="KAK7504216.1"/>
    </source>
</evidence>
<gene>
    <name evidence="1" type="ORF">BaRGS_00004520</name>
</gene>
<dbReference type="EMBL" id="JACVVK020000016">
    <property type="protein sequence ID" value="KAK7504216.1"/>
    <property type="molecule type" value="Genomic_DNA"/>
</dbReference>
<protein>
    <submittedName>
        <fullName evidence="1">Uncharacterized protein</fullName>
    </submittedName>
</protein>
<reference evidence="1 2" key="1">
    <citation type="journal article" date="2023" name="Sci. Data">
        <title>Genome assembly of the Korean intertidal mud-creeper Batillaria attramentaria.</title>
        <authorList>
            <person name="Patra A.K."/>
            <person name="Ho P.T."/>
            <person name="Jun S."/>
            <person name="Lee S.J."/>
            <person name="Kim Y."/>
            <person name="Won Y.J."/>
        </authorList>
    </citation>
    <scope>NUCLEOTIDE SEQUENCE [LARGE SCALE GENOMIC DNA]</scope>
    <source>
        <strain evidence="1">Wonlab-2016</strain>
    </source>
</reference>
<accession>A0ABD0LYC8</accession>
<evidence type="ECO:0000313" key="2">
    <source>
        <dbReference type="Proteomes" id="UP001519460"/>
    </source>
</evidence>